<dbReference type="PANTHER" id="PTHR32196:SF72">
    <property type="entry name" value="RIBOSE IMPORT PERMEASE PROTEIN RBSC"/>
    <property type="match status" value="1"/>
</dbReference>
<evidence type="ECO:0000256" key="3">
    <source>
        <dbReference type="ARBA" id="ARBA00022692"/>
    </source>
</evidence>
<evidence type="ECO:0000313" key="8">
    <source>
        <dbReference type="Proteomes" id="UP000451860"/>
    </source>
</evidence>
<evidence type="ECO:0000256" key="6">
    <source>
        <dbReference type="SAM" id="Phobius"/>
    </source>
</evidence>
<gene>
    <name evidence="7" type="ORF">GB883_04290</name>
</gene>
<keyword evidence="4 6" id="KW-1133">Transmembrane helix</keyword>
<evidence type="ECO:0000313" key="7">
    <source>
        <dbReference type="EMBL" id="KAE8765384.1"/>
    </source>
</evidence>
<feature type="transmembrane region" description="Helical" evidence="6">
    <location>
        <begin position="289"/>
        <end position="306"/>
    </location>
</feature>
<feature type="transmembrane region" description="Helical" evidence="6">
    <location>
        <begin position="37"/>
        <end position="56"/>
    </location>
</feature>
<name>A0A7J5UT34_9MICO</name>
<feature type="transmembrane region" description="Helical" evidence="6">
    <location>
        <begin position="121"/>
        <end position="144"/>
    </location>
</feature>
<dbReference type="Proteomes" id="UP000451860">
    <property type="component" value="Unassembled WGS sequence"/>
</dbReference>
<keyword evidence="5 6" id="KW-0472">Membrane</keyword>
<dbReference type="AlphaFoldDB" id="A0A7J5UT34"/>
<comment type="caution">
    <text evidence="7">The sequence shown here is derived from an EMBL/GenBank/DDBJ whole genome shotgun (WGS) entry which is preliminary data.</text>
</comment>
<organism evidence="7 8">
    <name type="scientific">Georgenia thermotolerans</name>
    <dbReference type="NCBI Taxonomy" id="527326"/>
    <lineage>
        <taxon>Bacteria</taxon>
        <taxon>Bacillati</taxon>
        <taxon>Actinomycetota</taxon>
        <taxon>Actinomycetes</taxon>
        <taxon>Micrococcales</taxon>
        <taxon>Bogoriellaceae</taxon>
        <taxon>Georgenia</taxon>
    </lineage>
</organism>
<protein>
    <submittedName>
        <fullName evidence="7">ABC transporter permease</fullName>
    </submittedName>
</protein>
<dbReference type="GO" id="GO:0022857">
    <property type="term" value="F:transmembrane transporter activity"/>
    <property type="evidence" value="ECO:0007669"/>
    <property type="project" value="InterPro"/>
</dbReference>
<reference evidence="7 8" key="1">
    <citation type="submission" date="2019-10" db="EMBL/GenBank/DDBJ databases">
        <title>Georgenia wutianyii sp. nov. and Georgenia yuyongxinii sp. nov. isolated from plateau pika (Ochotona curzoniae) in the Qinghai-Tibet plateau of China.</title>
        <authorList>
            <person name="Tian Z."/>
        </authorList>
    </citation>
    <scope>NUCLEOTIDE SEQUENCE [LARGE SCALE GENOMIC DNA]</scope>
    <source>
        <strain evidence="7 8">DSM 21501</strain>
    </source>
</reference>
<keyword evidence="2" id="KW-1003">Cell membrane</keyword>
<feature type="transmembrane region" description="Helical" evidence="6">
    <location>
        <begin position="96"/>
        <end position="115"/>
    </location>
</feature>
<dbReference type="GO" id="GO:0005886">
    <property type="term" value="C:plasma membrane"/>
    <property type="evidence" value="ECO:0007669"/>
    <property type="project" value="UniProtKB-SubCell"/>
</dbReference>
<evidence type="ECO:0000256" key="5">
    <source>
        <dbReference type="ARBA" id="ARBA00023136"/>
    </source>
</evidence>
<evidence type="ECO:0000256" key="2">
    <source>
        <dbReference type="ARBA" id="ARBA00022475"/>
    </source>
</evidence>
<feature type="transmembrane region" description="Helical" evidence="6">
    <location>
        <begin position="238"/>
        <end position="259"/>
    </location>
</feature>
<accession>A0A7J5UT34</accession>
<feature type="transmembrane region" description="Helical" evidence="6">
    <location>
        <begin position="151"/>
        <end position="169"/>
    </location>
</feature>
<dbReference type="Pfam" id="PF02653">
    <property type="entry name" value="BPD_transp_2"/>
    <property type="match status" value="1"/>
</dbReference>
<dbReference type="EMBL" id="WHJE01000011">
    <property type="protein sequence ID" value="KAE8765384.1"/>
    <property type="molecule type" value="Genomic_DNA"/>
</dbReference>
<keyword evidence="3 6" id="KW-0812">Transmembrane</keyword>
<proteinExistence type="predicted"/>
<sequence>MTLTKDTRMIPVKDDGTRTARRTRVARKRLPAIATRHTWVFAAGLVVVLLIANATVQRSILEPSYWPTLLGTLAPFVLVALASTVPILAGGGGIDISVGPTATLTNCLLAAVLFANGWTSIWVTLPIVLVVGVAIGVLNGVLVVFGRLQPVIATLATFFVLSGIALKISPNPVPATGNWTSKLSGMVGPVPGALITIGAALVVWLVLWRLRYVSTLKSVGGDDVAAFSAGVPVAKVRIGAYALAGLFAAIAGIALTAVIQTSAPSLATTYSLVALAAVSLGGTSLLGGIGGMLGSVLGASAIYLLQELLAGAGVPTSYVQFVYGLLLVAGVVLSGLATRKR</sequence>
<feature type="transmembrane region" description="Helical" evidence="6">
    <location>
        <begin position="265"/>
        <end position="282"/>
    </location>
</feature>
<feature type="transmembrane region" description="Helical" evidence="6">
    <location>
        <begin position="189"/>
        <end position="208"/>
    </location>
</feature>
<feature type="transmembrane region" description="Helical" evidence="6">
    <location>
        <begin position="318"/>
        <end position="337"/>
    </location>
</feature>
<feature type="transmembrane region" description="Helical" evidence="6">
    <location>
        <begin position="68"/>
        <end position="89"/>
    </location>
</feature>
<evidence type="ECO:0000256" key="4">
    <source>
        <dbReference type="ARBA" id="ARBA00022989"/>
    </source>
</evidence>
<evidence type="ECO:0000256" key="1">
    <source>
        <dbReference type="ARBA" id="ARBA00004651"/>
    </source>
</evidence>
<dbReference type="PANTHER" id="PTHR32196">
    <property type="entry name" value="ABC TRANSPORTER PERMEASE PROTEIN YPHD-RELATED-RELATED"/>
    <property type="match status" value="1"/>
</dbReference>
<dbReference type="CDD" id="cd06579">
    <property type="entry name" value="TM_PBP1_transp_AraH_like"/>
    <property type="match status" value="1"/>
</dbReference>
<comment type="subcellular location">
    <subcellularLocation>
        <location evidence="1">Cell membrane</location>
        <topology evidence="1">Multi-pass membrane protein</topology>
    </subcellularLocation>
</comment>
<dbReference type="InterPro" id="IPR001851">
    <property type="entry name" value="ABC_transp_permease"/>
</dbReference>
<dbReference type="OrthoDB" id="9784538at2"/>
<keyword evidence="8" id="KW-1185">Reference proteome</keyword>